<gene>
    <name evidence="1" type="ORF">O181_005447</name>
</gene>
<dbReference type="EMBL" id="AVOT02001113">
    <property type="protein sequence ID" value="MBW0465732.1"/>
    <property type="molecule type" value="Genomic_DNA"/>
</dbReference>
<reference evidence="1" key="1">
    <citation type="submission" date="2021-03" db="EMBL/GenBank/DDBJ databases">
        <title>Draft genome sequence of rust myrtle Austropuccinia psidii MF-1, a brazilian biotype.</title>
        <authorList>
            <person name="Quecine M.C."/>
            <person name="Pachon D.M.R."/>
            <person name="Bonatelli M.L."/>
            <person name="Correr F.H."/>
            <person name="Franceschini L.M."/>
            <person name="Leite T.F."/>
            <person name="Margarido G.R.A."/>
            <person name="Almeida C.A."/>
            <person name="Ferrarezi J.A."/>
            <person name="Labate C.A."/>
        </authorList>
    </citation>
    <scope>NUCLEOTIDE SEQUENCE</scope>
    <source>
        <strain evidence="1">MF-1</strain>
    </source>
</reference>
<evidence type="ECO:0000313" key="2">
    <source>
        <dbReference type="Proteomes" id="UP000765509"/>
    </source>
</evidence>
<protein>
    <submittedName>
        <fullName evidence="1">Uncharacterized protein</fullName>
    </submittedName>
</protein>
<name>A0A9Q3GGP2_9BASI</name>
<dbReference type="AlphaFoldDB" id="A0A9Q3GGP2"/>
<proteinExistence type="predicted"/>
<organism evidence="1 2">
    <name type="scientific">Austropuccinia psidii MF-1</name>
    <dbReference type="NCBI Taxonomy" id="1389203"/>
    <lineage>
        <taxon>Eukaryota</taxon>
        <taxon>Fungi</taxon>
        <taxon>Dikarya</taxon>
        <taxon>Basidiomycota</taxon>
        <taxon>Pucciniomycotina</taxon>
        <taxon>Pucciniomycetes</taxon>
        <taxon>Pucciniales</taxon>
        <taxon>Sphaerophragmiaceae</taxon>
        <taxon>Austropuccinia</taxon>
    </lineage>
</organism>
<accession>A0A9Q3GGP2</accession>
<keyword evidence="2" id="KW-1185">Reference proteome</keyword>
<comment type="caution">
    <text evidence="1">The sequence shown here is derived from an EMBL/GenBank/DDBJ whole genome shotgun (WGS) entry which is preliminary data.</text>
</comment>
<sequence length="147" mass="16681">MFISTFYQVIKESHHPEDSSRLKDKCQTQVPMIPSSNHWLFSFTVFLQGNTVSSFSKDIQEAVPKQFSKGQCSINSLGNHIHSIQSGFIKTCISTIHHGNFIPPSSFPNLARYKLHQGFHKASRIQYRPAVSLKESISQLLTFTNLL</sequence>
<dbReference type="Proteomes" id="UP000765509">
    <property type="component" value="Unassembled WGS sequence"/>
</dbReference>
<evidence type="ECO:0000313" key="1">
    <source>
        <dbReference type="EMBL" id="MBW0465732.1"/>
    </source>
</evidence>